<dbReference type="PANTHER" id="PTHR22739:SF22">
    <property type="entry name" value="COSTARS DOMAIN-CONTAINING PROTEIN"/>
    <property type="match status" value="1"/>
</dbReference>
<name>A0A8C0H285_CHEAB</name>
<feature type="compositionally biased region" description="Basic and acidic residues" evidence="1">
    <location>
        <begin position="67"/>
        <end position="81"/>
    </location>
</feature>
<proteinExistence type="predicted"/>
<reference evidence="2" key="1">
    <citation type="submission" date="2025-08" db="UniProtKB">
        <authorList>
            <consortium name="Ensembl"/>
        </authorList>
    </citation>
    <scope>IDENTIFICATION</scope>
</reference>
<dbReference type="InterPro" id="IPR026111">
    <property type="entry name" value="Abra"/>
</dbReference>
<accession>A0A8C0H285</accession>
<feature type="region of interest" description="Disordered" evidence="1">
    <location>
        <begin position="36"/>
        <end position="81"/>
    </location>
</feature>
<dbReference type="GO" id="GO:0035025">
    <property type="term" value="P:positive regulation of Rho protein signal transduction"/>
    <property type="evidence" value="ECO:0007669"/>
    <property type="project" value="InterPro"/>
</dbReference>
<evidence type="ECO:0000313" key="3">
    <source>
        <dbReference type="Proteomes" id="UP000694404"/>
    </source>
</evidence>
<dbReference type="AlphaFoldDB" id="A0A8C0H285"/>
<organism evidence="2 3">
    <name type="scientific">Chelonoidis abingdonii</name>
    <name type="common">Abingdon island giant tortoise</name>
    <name type="synonym">Testudo abingdonii</name>
    <dbReference type="NCBI Taxonomy" id="106734"/>
    <lineage>
        <taxon>Eukaryota</taxon>
        <taxon>Metazoa</taxon>
        <taxon>Chordata</taxon>
        <taxon>Craniata</taxon>
        <taxon>Vertebrata</taxon>
        <taxon>Euteleostomi</taxon>
        <taxon>Archelosauria</taxon>
        <taxon>Testudinata</taxon>
        <taxon>Testudines</taxon>
        <taxon>Cryptodira</taxon>
        <taxon>Durocryptodira</taxon>
        <taxon>Testudinoidea</taxon>
        <taxon>Testudinidae</taxon>
        <taxon>Chelonoidis</taxon>
    </lineage>
</organism>
<sequence length="133" mass="14742">MEENKGQSAGATRTQFTAVGDLRRSWQSWAEDHIDYQRQNPFSNDSKPVTKSVHPQRGDPIYGRPPEGSKTEQRGKDAHTHVGKEVEELCLIMRNIGEKGDDGNVLFSCLLLSQEVYMAVSAVPFAGNLEGPL</sequence>
<dbReference type="PANTHER" id="PTHR22739">
    <property type="entry name" value="STRIATED MUSCLE ACTIVATOR OF RHO-DEPENDENT SIGNALING-RELATED"/>
    <property type="match status" value="1"/>
</dbReference>
<evidence type="ECO:0000256" key="1">
    <source>
        <dbReference type="SAM" id="MobiDB-lite"/>
    </source>
</evidence>
<keyword evidence="3" id="KW-1185">Reference proteome</keyword>
<dbReference type="Ensembl" id="ENSCABT00000019491.1">
    <property type="protein sequence ID" value="ENSCABP00000017773.1"/>
    <property type="gene ID" value="ENSCABG00000013213.1"/>
</dbReference>
<reference evidence="2" key="2">
    <citation type="submission" date="2025-09" db="UniProtKB">
        <authorList>
            <consortium name="Ensembl"/>
        </authorList>
    </citation>
    <scope>IDENTIFICATION</scope>
</reference>
<dbReference type="GO" id="GO:0030017">
    <property type="term" value="C:sarcomere"/>
    <property type="evidence" value="ECO:0007669"/>
    <property type="project" value="TreeGrafter"/>
</dbReference>
<dbReference type="GO" id="GO:0045944">
    <property type="term" value="P:positive regulation of transcription by RNA polymerase II"/>
    <property type="evidence" value="ECO:0007669"/>
    <property type="project" value="TreeGrafter"/>
</dbReference>
<evidence type="ECO:0000313" key="2">
    <source>
        <dbReference type="Ensembl" id="ENSCABP00000017773.1"/>
    </source>
</evidence>
<dbReference type="GeneTree" id="ENSGT00940000165475"/>
<dbReference type="Proteomes" id="UP000694404">
    <property type="component" value="Unplaced"/>
</dbReference>
<dbReference type="GO" id="GO:0003779">
    <property type="term" value="F:actin binding"/>
    <property type="evidence" value="ECO:0007669"/>
    <property type="project" value="InterPro"/>
</dbReference>
<protein>
    <submittedName>
        <fullName evidence="2">Uncharacterized protein</fullName>
    </submittedName>
</protein>
<feature type="compositionally biased region" description="Polar residues" evidence="1">
    <location>
        <begin position="37"/>
        <end position="49"/>
    </location>
</feature>